<dbReference type="InterPro" id="IPR006311">
    <property type="entry name" value="TAT_signal"/>
</dbReference>
<evidence type="ECO:0000313" key="4">
    <source>
        <dbReference type="EMBL" id="NYE70734.1"/>
    </source>
</evidence>
<dbReference type="GO" id="GO:1904680">
    <property type="term" value="F:peptide transmembrane transporter activity"/>
    <property type="evidence" value="ECO:0007669"/>
    <property type="project" value="TreeGrafter"/>
</dbReference>
<evidence type="ECO:0000259" key="3">
    <source>
        <dbReference type="Pfam" id="PF00496"/>
    </source>
</evidence>
<protein>
    <submittedName>
        <fullName evidence="4">Peptide/nickel transport system substrate-binding protein</fullName>
    </submittedName>
</protein>
<dbReference type="GO" id="GO:0042597">
    <property type="term" value="C:periplasmic space"/>
    <property type="evidence" value="ECO:0007669"/>
    <property type="project" value="UniProtKB-ARBA"/>
</dbReference>
<dbReference type="RefSeq" id="WP_312878924.1">
    <property type="nucleotide sequence ID" value="NZ_JACCBU010000001.1"/>
</dbReference>
<gene>
    <name evidence="4" type="ORF">BKA15_002063</name>
</gene>
<dbReference type="InterPro" id="IPR000914">
    <property type="entry name" value="SBP_5_dom"/>
</dbReference>
<dbReference type="PIRSF" id="PIRSF002741">
    <property type="entry name" value="MppA"/>
    <property type="match status" value="1"/>
</dbReference>
<dbReference type="Gene3D" id="3.40.190.10">
    <property type="entry name" value="Periplasmic binding protein-like II"/>
    <property type="match status" value="1"/>
</dbReference>
<proteinExistence type="predicted"/>
<organism evidence="4 5">
    <name type="scientific">Microlunatus parietis</name>
    <dbReference type="NCBI Taxonomy" id="682979"/>
    <lineage>
        <taxon>Bacteria</taxon>
        <taxon>Bacillati</taxon>
        <taxon>Actinomycetota</taxon>
        <taxon>Actinomycetes</taxon>
        <taxon>Propionibacteriales</taxon>
        <taxon>Propionibacteriaceae</taxon>
        <taxon>Microlunatus</taxon>
    </lineage>
</organism>
<feature type="chain" id="PRO_5031475768" evidence="2">
    <location>
        <begin position="30"/>
        <end position="510"/>
    </location>
</feature>
<reference evidence="4 5" key="1">
    <citation type="submission" date="2020-07" db="EMBL/GenBank/DDBJ databases">
        <title>Sequencing the genomes of 1000 actinobacteria strains.</title>
        <authorList>
            <person name="Klenk H.-P."/>
        </authorList>
    </citation>
    <scope>NUCLEOTIDE SEQUENCE [LARGE SCALE GENOMIC DNA]</scope>
    <source>
        <strain evidence="4 5">DSM 22083</strain>
    </source>
</reference>
<dbReference type="Pfam" id="PF00496">
    <property type="entry name" value="SBP_bac_5"/>
    <property type="match status" value="1"/>
</dbReference>
<accession>A0A7Y9I5P6</accession>
<dbReference type="PANTHER" id="PTHR30290">
    <property type="entry name" value="PERIPLASMIC BINDING COMPONENT OF ABC TRANSPORTER"/>
    <property type="match status" value="1"/>
</dbReference>
<feature type="domain" description="Solute-binding protein family 5" evidence="3">
    <location>
        <begin position="89"/>
        <end position="417"/>
    </location>
</feature>
<evidence type="ECO:0000256" key="2">
    <source>
        <dbReference type="SAM" id="SignalP"/>
    </source>
</evidence>
<name>A0A7Y9I5P6_9ACTN</name>
<dbReference type="PROSITE" id="PS51257">
    <property type="entry name" value="PROKAR_LIPOPROTEIN"/>
    <property type="match status" value="1"/>
</dbReference>
<comment type="caution">
    <text evidence="4">The sequence shown here is derived from an EMBL/GenBank/DDBJ whole genome shotgun (WGS) entry which is preliminary data.</text>
</comment>
<feature type="signal peptide" evidence="2">
    <location>
        <begin position="1"/>
        <end position="29"/>
    </location>
</feature>
<dbReference type="AlphaFoldDB" id="A0A7Y9I5P6"/>
<sequence length="510" mass="55381">MSRRPNVSFLPRRSVLGLGAGLGLGAAVAGCTAGSTSTPGGPTTRTLTVGFVAEPANLDFTRTDGAAIPQALLVNVYEGLVKLDQNGAIVPLLAKAWQISDDRRTYTFELVDNAMFAGGQPFTADDVVFSIERVSKDWTISLKSKLDVVERVTKTDDHTVEVTLKQPSNSWLYSMATRVGAMFSRTGVDDLANQPIGTGPFRFVEWKRGDSITLEANPDYWGPKPGVDRVVLRYFRDATALNNALLSGGIDVISAVVAPESLGQFGDTARFQVIEGTSTGEVVLSLNNGRPPFDDVRVRRAVRYAINHQELLDTAWAGRGQLIGSMVPPSDPWYEDHTGLYPYDPAKAKALLAEAGAEKLTVDFRIANLPYATAAAQVVKSQVQQVGITANIEPLEFPARWLDQVFTKADYDLSIVNHVEPRDITAVFGNPKYYPRYDNAEVRKLFAEADAGTEEEQVAKMKQAAKIIAEDAAADFLFLFPNLMVATTAVQGLPQNVVSESFDLTGLSKT</sequence>
<evidence type="ECO:0000256" key="1">
    <source>
        <dbReference type="ARBA" id="ARBA00022729"/>
    </source>
</evidence>
<dbReference type="CDD" id="cd08494">
    <property type="entry name" value="PBP2_NikA_DppA_OppA_like_6"/>
    <property type="match status" value="1"/>
</dbReference>
<keyword evidence="5" id="KW-1185">Reference proteome</keyword>
<keyword evidence="1 2" id="KW-0732">Signal</keyword>
<dbReference type="InterPro" id="IPR039424">
    <property type="entry name" value="SBP_5"/>
</dbReference>
<dbReference type="InterPro" id="IPR030678">
    <property type="entry name" value="Peptide/Ni-bd"/>
</dbReference>
<evidence type="ECO:0000313" key="5">
    <source>
        <dbReference type="Proteomes" id="UP000569914"/>
    </source>
</evidence>
<dbReference type="EMBL" id="JACCBU010000001">
    <property type="protein sequence ID" value="NYE70734.1"/>
    <property type="molecule type" value="Genomic_DNA"/>
</dbReference>
<dbReference type="GO" id="GO:0043190">
    <property type="term" value="C:ATP-binding cassette (ABC) transporter complex"/>
    <property type="evidence" value="ECO:0007669"/>
    <property type="project" value="InterPro"/>
</dbReference>
<dbReference type="PROSITE" id="PS51318">
    <property type="entry name" value="TAT"/>
    <property type="match status" value="1"/>
</dbReference>
<dbReference type="Proteomes" id="UP000569914">
    <property type="component" value="Unassembled WGS sequence"/>
</dbReference>
<dbReference type="GO" id="GO:0015833">
    <property type="term" value="P:peptide transport"/>
    <property type="evidence" value="ECO:0007669"/>
    <property type="project" value="TreeGrafter"/>
</dbReference>
<dbReference type="Gene3D" id="3.10.105.10">
    <property type="entry name" value="Dipeptide-binding Protein, Domain 3"/>
    <property type="match status" value="1"/>
</dbReference>
<dbReference type="PANTHER" id="PTHR30290:SF38">
    <property type="entry name" value="D,D-DIPEPTIDE-BINDING PERIPLASMIC PROTEIN DDPA-RELATED"/>
    <property type="match status" value="1"/>
</dbReference>
<dbReference type="SUPFAM" id="SSF53850">
    <property type="entry name" value="Periplasmic binding protein-like II"/>
    <property type="match status" value="1"/>
</dbReference>